<dbReference type="Pfam" id="PF11327">
    <property type="entry name" value="Egh16-like"/>
    <property type="match status" value="1"/>
</dbReference>
<organism evidence="3 4">
    <name type="scientific">Apiospora hydei</name>
    <dbReference type="NCBI Taxonomy" id="1337664"/>
    <lineage>
        <taxon>Eukaryota</taxon>
        <taxon>Fungi</taxon>
        <taxon>Dikarya</taxon>
        <taxon>Ascomycota</taxon>
        <taxon>Pezizomycotina</taxon>
        <taxon>Sordariomycetes</taxon>
        <taxon>Xylariomycetidae</taxon>
        <taxon>Amphisphaeriales</taxon>
        <taxon>Apiosporaceae</taxon>
        <taxon>Apiospora</taxon>
    </lineage>
</organism>
<dbReference type="InterPro" id="IPR021476">
    <property type="entry name" value="Egh16-like"/>
</dbReference>
<dbReference type="RefSeq" id="XP_066667656.1">
    <property type="nucleotide sequence ID" value="XM_066812314.1"/>
</dbReference>
<accession>A0ABR1WCD8</accession>
<evidence type="ECO:0000256" key="1">
    <source>
        <dbReference type="SAM" id="MobiDB-lite"/>
    </source>
</evidence>
<protein>
    <recommendedName>
        <fullName evidence="5">GEgh 16 protein</fullName>
    </recommendedName>
</protein>
<evidence type="ECO:0000256" key="2">
    <source>
        <dbReference type="SAM" id="SignalP"/>
    </source>
</evidence>
<dbReference type="GeneID" id="92045374"/>
<reference evidence="3 4" key="1">
    <citation type="submission" date="2023-01" db="EMBL/GenBank/DDBJ databases">
        <title>Analysis of 21 Apiospora genomes using comparative genomics revels a genus with tremendous synthesis potential of carbohydrate active enzymes and secondary metabolites.</title>
        <authorList>
            <person name="Sorensen T."/>
        </authorList>
    </citation>
    <scope>NUCLEOTIDE SEQUENCE [LARGE SCALE GENOMIC DNA]</scope>
    <source>
        <strain evidence="3 4">CBS 114990</strain>
    </source>
</reference>
<feature type="region of interest" description="Disordered" evidence="1">
    <location>
        <begin position="375"/>
        <end position="402"/>
    </location>
</feature>
<feature type="signal peptide" evidence="2">
    <location>
        <begin position="1"/>
        <end position="18"/>
    </location>
</feature>
<feature type="compositionally biased region" description="Gly residues" evidence="1">
    <location>
        <begin position="325"/>
        <end position="341"/>
    </location>
</feature>
<comment type="caution">
    <text evidence="3">The sequence shown here is derived from an EMBL/GenBank/DDBJ whole genome shotgun (WGS) entry which is preliminary data.</text>
</comment>
<feature type="region of interest" description="Disordered" evidence="1">
    <location>
        <begin position="321"/>
        <end position="355"/>
    </location>
</feature>
<sequence length="402" mass="40285">MLSYTSLTLTALVSLAQAHVTFLNIQGDPGSNSSIQFGIDPAQARNCTLISACQLDTNLIRDAEIDANLVNLCGRNQLIGNIDIAYHTENALAAGAVTQVKKGSEITIMMHQVNSDGAGPYECDIDEGSNSSLMVKKLTMINNVPGVNGVSQAMVKDFNITAKMPDDFTCYGASPGNICTIRCRNNAVAGPFGGCFAVQQTDVEPTVSTAKSIKTFKDGAGIVKQIQGNLKDLANGKAANAQQGLLDANSANAHADKQLLASIQSNIYPETAQPAEAKGAGAGAQATTTAATSSGAAAAPTGGLLASTTAAASAVVPTASAAPGAGAGAGAGAGGRQGGGAPRPPNFPGAPGGFPGAGNAAGGVGAGAGFGGNPFFRGPPGGNGNNNKRSSFNGMRWARRFM</sequence>
<keyword evidence="4" id="KW-1185">Reference proteome</keyword>
<dbReference type="PANTHER" id="PTHR34618">
    <property type="entry name" value="SURFACE PROTEIN MAS1, PUTATIVE-RELATED"/>
    <property type="match status" value="1"/>
</dbReference>
<dbReference type="Proteomes" id="UP001433268">
    <property type="component" value="Unassembled WGS sequence"/>
</dbReference>
<evidence type="ECO:0008006" key="5">
    <source>
        <dbReference type="Google" id="ProtNLM"/>
    </source>
</evidence>
<dbReference type="PANTHER" id="PTHR34618:SF3">
    <property type="entry name" value="GEGH 16 PROTEIN"/>
    <property type="match status" value="1"/>
</dbReference>
<dbReference type="EMBL" id="JAQQWN010000006">
    <property type="protein sequence ID" value="KAK8080181.1"/>
    <property type="molecule type" value="Genomic_DNA"/>
</dbReference>
<evidence type="ECO:0000313" key="4">
    <source>
        <dbReference type="Proteomes" id="UP001433268"/>
    </source>
</evidence>
<feature type="chain" id="PRO_5046695096" description="GEgh 16 protein" evidence="2">
    <location>
        <begin position="19"/>
        <end position="402"/>
    </location>
</feature>
<keyword evidence="2" id="KW-0732">Signal</keyword>
<evidence type="ECO:0000313" key="3">
    <source>
        <dbReference type="EMBL" id="KAK8080181.1"/>
    </source>
</evidence>
<name>A0ABR1WCD8_9PEZI</name>
<gene>
    <name evidence="3" type="ORF">PG997_007999</name>
</gene>
<proteinExistence type="predicted"/>